<feature type="compositionally biased region" description="Basic residues" evidence="3">
    <location>
        <begin position="489"/>
        <end position="500"/>
    </location>
</feature>
<proteinExistence type="predicted"/>
<sequence length="2374" mass="264887">MAPKPKERPPQERGRSPVRKEKGRRKGEEKGKEGAGKAKSLEARDRSEPPAASAAANPSPGPVVAPKLEGVPESVRLLAQKRANRLVAEGAEENWREAPTLSYSQRLMAAKEASRGMRGSVVQAVYRNTLRRNTGLDETCSSCDDRQKRANSVVRAFARASVRRIRERLAAKREKKEAKEKKRKMEKSEDEESLYECEDDLIEVEKGVEGDDEGTSDQEADDVATTLAQELSPQEEPEEPEEKKPENLPGQRTVGSSSSMMMHRVVESLELGRLCHRRDELQLQAETAEDPDTHDQAEEELKKVLERIKDLKGYIRSSDQNRPTKLTEANRTDSSFHDIRYYKALEAGVHRRVAWMQEKKRRRATLFRMRTTAERAEKKRELEERWLEEFRNRGERKDEDYQDADNEKLDAEGIETEVLLPGQSSGSVKVAKGAKATEKKRVRKALTKEELERFKEELKEDEIALLNKPKASKSTNPKGTQRSKEALARRKANQRKKQKEVRKQQQKNVETLQTAPKKEVKQQQKNVETLQTAPKKETEQRKGTETPQAASAEEAPRAKTKPEVKPKAGPAQRPLTIARAPPVAKAKESQELLRKQMAQRRAASEAMASNAKALGNTRCYARKPGGAGHSASDKVTWNLDTGAAASVVPTDLAKTLGESVAGGEVRFKTASGELLNSQGKVQLKGLNESYRKVAVTAHVADVHRPLAAGSSVAKHSLIVLDEDGGVMVHKNTPAYDRLRKEKGVYVFHQWAAKPKTPFAGQGEEKEGDGVEVAKAKVARSPKDPTREEVEEHLATSHAVHRSWCGHCVRARTTLHRHGSARDEDEEEGSLPVVAIDYFWYSEEKKDTANLQVKDSKSKCVWASAVPQKGADDYAVNFLINCLKETGYQRLILKSDNENSIKALKEKRWHPKTARTLSTCPPTQQVPGRRLITASGVTVYHPAALLLCVPTSTLAAPVTPHMLQRAYLAKADTDLRVVIGAMLVAPFIAQPPGIVMGLVKAAVKAEVRGIEIVLQEGPTGDKQANGLAEIAVRETKRQSRALFSELGEKLGKIEPSHPLLLWLSRHATFCLSRFKIGDDGRTPYTRLTGRKWKRPMVQFGERVWFRPLEAYRKGGDLETKVLEGLYVGTHGRNADVLCMTETGVYKGTSVKRMPEGQRWKKENFDKLLGAPRKLRPNLRDKEDVDTTVVIKLPESKEKLTPIPRDSGPRNFYVRRKDLKKPDGSDDFTPGCPGCHAIMLGLPAVTHDPHCRERIRKKIADTEEGQLRLEDERKRKAEGEKTPGATGTKELKVSGEPDPEDMEVSARTATGGEPPSSPKRKDSTVSGTPETKRKKDAEKRGTRRESSTTIDDLYHEGEESADPQTVSVEGAPTPNVQIGGGGATPLDDVTTKQTNMLLKKVAEAYEGYILELERERDTGEAWNLEKDLLTLQATLTRENTYLLIGDGRKPLSAAVELYSFQKERGKYFLHEQVGTKERKQSKQVERFLKEDGVYKIHTECKLHEEGGYRRKPVTWITNSKDIAERLRPVKTMERRPRQMHSILQISAIVGGLKAQMESDGEIDEHVSAVGAGPTPHEKEDHKEEYYEGWFPETEDQEVVYDSVTGVQLELEKVLKARREELDWVHKAQVYTKVPLEECHNETGKEPITLKWVDRNKGDQIKENYRSRLVVREIKKQHGALPVHESTSSMPPLEAAKLLCSLAVSRKTSKRGKPLKLALYDISRAHFYGVAKRKIFVTLPPGDEEPGMCALLLKSMYGTMDASHVWQSDYSELLSLHSFTTGKAWPSVFRHSGEDLTLLVHGDDFFVLGDDEGQSFMKEVLKKRYEFRTDGYMGMDESDDSHVTVLNRLITLDKKSGTITFEADPRHAEMIVKQLGLESAKAVATPNEKKKLTDVLAANGLPPVNRERATFYRSLVMRAQFLAQDRADLNETVKCLTRKMQNPTDQDLSDLKRLGRYLKGRPRVQTRFEAQKMPEKLTVFCDSDHAGCLLTRRSTTGLAVMFGRHCVKHSSNMQSTVALSSGESEYYAATKACALGMSIQALLEDWGYPVRLEVRTDSTAAIGTASRRGLGKQRHVQTRFLWLQEKIADKRVLLNKVHTQSNIADLMTKPMTRESCEKLMSFMNQRPCTSSTPCLHGVVSFNAAMSAAATSALWPLAIHLLARLEEERLPPTDVTLNSALDACARGGQWELALSLLDAGHADVVSCGTAISACSLQSLWRHCLELLQEMPRRSVARNVVTFTSAISACHNCSQWLMALSLLVSMADAAAEPNTATYNSAIAACHDADQWAQALHLLFVMHATEVAVDVSSYSAVISACRWTLSLALLEDMEQAKVVPNVASFRGALQSAIRAAHWQQAQPLFAKIAAVEVELSLLQG</sequence>
<dbReference type="InterPro" id="IPR002885">
    <property type="entry name" value="PPR_rpt"/>
</dbReference>
<dbReference type="Gene3D" id="1.25.40.10">
    <property type="entry name" value="Tetratricopeptide repeat domain"/>
    <property type="match status" value="2"/>
</dbReference>
<feature type="region of interest" description="Disordered" evidence="3">
    <location>
        <begin position="1"/>
        <end position="68"/>
    </location>
</feature>
<dbReference type="OrthoDB" id="429363at2759"/>
<feature type="compositionally biased region" description="Basic and acidic residues" evidence="3">
    <location>
        <begin position="534"/>
        <end position="544"/>
    </location>
</feature>
<dbReference type="EMBL" id="CAJNDS010002144">
    <property type="protein sequence ID" value="CAE7349717.1"/>
    <property type="molecule type" value="Genomic_DNA"/>
</dbReference>
<organism evidence="5 6">
    <name type="scientific">Symbiodinium natans</name>
    <dbReference type="NCBI Taxonomy" id="878477"/>
    <lineage>
        <taxon>Eukaryota</taxon>
        <taxon>Sar</taxon>
        <taxon>Alveolata</taxon>
        <taxon>Dinophyceae</taxon>
        <taxon>Suessiales</taxon>
        <taxon>Symbiodiniaceae</taxon>
        <taxon>Symbiodinium</taxon>
    </lineage>
</organism>
<feature type="region of interest" description="Disordered" evidence="3">
    <location>
        <begin position="460"/>
        <end position="574"/>
    </location>
</feature>
<accession>A0A812PN07</accession>
<evidence type="ECO:0000259" key="4">
    <source>
        <dbReference type="Pfam" id="PF07727"/>
    </source>
</evidence>
<keyword evidence="2" id="KW-0175">Coiled coil</keyword>
<dbReference type="Proteomes" id="UP000604046">
    <property type="component" value="Unassembled WGS sequence"/>
</dbReference>
<evidence type="ECO:0000256" key="1">
    <source>
        <dbReference type="ARBA" id="ARBA00022737"/>
    </source>
</evidence>
<keyword evidence="1" id="KW-0677">Repeat</keyword>
<keyword evidence="6" id="KW-1185">Reference proteome</keyword>
<evidence type="ECO:0000313" key="6">
    <source>
        <dbReference type="Proteomes" id="UP000604046"/>
    </source>
</evidence>
<evidence type="ECO:0000256" key="2">
    <source>
        <dbReference type="SAM" id="Coils"/>
    </source>
</evidence>
<name>A0A812PN07_9DINO</name>
<dbReference type="PANTHER" id="PTHR47936">
    <property type="entry name" value="PPR_LONG DOMAIN-CONTAINING PROTEIN"/>
    <property type="match status" value="1"/>
</dbReference>
<reference evidence="5" key="1">
    <citation type="submission" date="2021-02" db="EMBL/GenBank/DDBJ databases">
        <authorList>
            <person name="Dougan E. K."/>
            <person name="Rhodes N."/>
            <person name="Thang M."/>
            <person name="Chan C."/>
        </authorList>
    </citation>
    <scope>NUCLEOTIDE SEQUENCE</scope>
</reference>
<dbReference type="CDD" id="cd09272">
    <property type="entry name" value="RNase_HI_RT_Ty1"/>
    <property type="match status" value="1"/>
</dbReference>
<dbReference type="InterPro" id="IPR011990">
    <property type="entry name" value="TPR-like_helical_dom_sf"/>
</dbReference>
<feature type="domain" description="Reverse transcriptase Ty1/copia-type" evidence="4">
    <location>
        <begin position="1639"/>
        <end position="1826"/>
    </location>
</feature>
<evidence type="ECO:0000313" key="5">
    <source>
        <dbReference type="EMBL" id="CAE7349717.1"/>
    </source>
</evidence>
<comment type="caution">
    <text evidence="5">The sequence shown here is derived from an EMBL/GenBank/DDBJ whole genome shotgun (WGS) entry which is preliminary data.</text>
</comment>
<feature type="compositionally biased region" description="Acidic residues" evidence="3">
    <location>
        <begin position="188"/>
        <end position="202"/>
    </location>
</feature>
<feature type="compositionally biased region" description="Low complexity" evidence="3">
    <location>
        <begin position="49"/>
        <end position="66"/>
    </location>
</feature>
<feature type="compositionally biased region" description="Basic and acidic residues" evidence="3">
    <location>
        <begin position="1328"/>
        <end position="1356"/>
    </location>
</feature>
<feature type="compositionally biased region" description="Acidic residues" evidence="3">
    <location>
        <begin position="210"/>
        <end position="222"/>
    </location>
</feature>
<feature type="coiled-coil region" evidence="2">
    <location>
        <begin position="373"/>
        <end position="407"/>
    </location>
</feature>
<gene>
    <name evidence="5" type="ORF">SNAT2548_LOCUS18383</name>
</gene>
<dbReference type="Pfam" id="PF07727">
    <property type="entry name" value="RVT_2"/>
    <property type="match status" value="1"/>
</dbReference>
<evidence type="ECO:0000256" key="3">
    <source>
        <dbReference type="SAM" id="MobiDB-lite"/>
    </source>
</evidence>
<feature type="compositionally biased region" description="Basic and acidic residues" evidence="3">
    <location>
        <begin position="762"/>
        <end position="787"/>
    </location>
</feature>
<protein>
    <recommendedName>
        <fullName evidence="4">Reverse transcriptase Ty1/copia-type domain-containing protein</fullName>
    </recommendedName>
</protein>
<dbReference type="Pfam" id="PF01535">
    <property type="entry name" value="PPR"/>
    <property type="match status" value="1"/>
</dbReference>
<feature type="region of interest" description="Disordered" evidence="3">
    <location>
        <begin position="1260"/>
        <end position="1386"/>
    </location>
</feature>
<feature type="compositionally biased region" description="Basic and acidic residues" evidence="3">
    <location>
        <begin position="1260"/>
        <end position="1279"/>
    </location>
</feature>
<feature type="region of interest" description="Disordered" evidence="3">
    <location>
        <begin position="757"/>
        <end position="787"/>
    </location>
</feature>
<feature type="region of interest" description="Disordered" evidence="3">
    <location>
        <begin position="1197"/>
        <end position="1224"/>
    </location>
</feature>
<dbReference type="InterPro" id="IPR013103">
    <property type="entry name" value="RVT_2"/>
</dbReference>
<feature type="compositionally biased region" description="Basic and acidic residues" evidence="3">
    <location>
        <begin position="554"/>
        <end position="566"/>
    </location>
</feature>
<dbReference type="PANTHER" id="PTHR47936:SF1">
    <property type="entry name" value="PENTATRICOPEPTIDE REPEAT-CONTAINING PROTEIN GUN1, CHLOROPLASTIC"/>
    <property type="match status" value="1"/>
</dbReference>
<dbReference type="Pfam" id="PF13812">
    <property type="entry name" value="PPR_3"/>
    <property type="match status" value="1"/>
</dbReference>
<feature type="compositionally biased region" description="Basic and acidic residues" evidence="3">
    <location>
        <begin position="171"/>
        <end position="180"/>
    </location>
</feature>
<feature type="region of interest" description="Disordered" evidence="3">
    <location>
        <begin position="171"/>
        <end position="260"/>
    </location>
</feature>
<feature type="compositionally biased region" description="Basic and acidic residues" evidence="3">
    <location>
        <begin position="1"/>
        <end position="48"/>
    </location>
</feature>